<evidence type="ECO:0000313" key="2">
    <source>
        <dbReference type="EMBL" id="KUK86466.1"/>
    </source>
</evidence>
<name>A0A101HZX1_UNCT6</name>
<dbReference type="Pfam" id="PF18911">
    <property type="entry name" value="PKD_4"/>
    <property type="match status" value="1"/>
</dbReference>
<dbReference type="InterPro" id="IPR022409">
    <property type="entry name" value="PKD/Chitinase_dom"/>
</dbReference>
<feature type="domain" description="PKD" evidence="1">
    <location>
        <begin position="233"/>
        <end position="316"/>
    </location>
</feature>
<evidence type="ECO:0000313" key="3">
    <source>
        <dbReference type="Proteomes" id="UP000053467"/>
    </source>
</evidence>
<dbReference type="SMART" id="SM00089">
    <property type="entry name" value="PKD"/>
    <property type="match status" value="1"/>
</dbReference>
<dbReference type="CDD" id="cd00146">
    <property type="entry name" value="PKD"/>
    <property type="match status" value="1"/>
</dbReference>
<protein>
    <recommendedName>
        <fullName evidence="1">PKD domain-containing protein</fullName>
    </recommendedName>
</protein>
<gene>
    <name evidence="2" type="ORF">XE03_1482</name>
</gene>
<dbReference type="PROSITE" id="PS51257">
    <property type="entry name" value="PROKAR_LIPOPROTEIN"/>
    <property type="match status" value="1"/>
</dbReference>
<dbReference type="PROSITE" id="PS50093">
    <property type="entry name" value="PKD"/>
    <property type="match status" value="1"/>
</dbReference>
<dbReference type="AlphaFoldDB" id="A0A101HZX1"/>
<dbReference type="EMBL" id="LGGX01000018">
    <property type="protein sequence ID" value="KUK86466.1"/>
    <property type="molecule type" value="Genomic_DNA"/>
</dbReference>
<proteinExistence type="predicted"/>
<sequence>MKRKYFVLILILIITLWLIGCAKTKLDTVKNPELSHIKFEKILIVAPFTDIGLRRQTENVFVSKFASADMTAVSSLELIPPIKEYTDQELLNILDQNRIDGILTVALKDFWTTKSYVPRSSSTHGSASLYGNSLYYRSYTQEYGGYYVSKPHVSFETRLFDRQSGQVAWLVSSTTSGNAFADYGNLANSLAKKIVAELKKEKMLVLNSTEIQEKSTLSKSEVPPTEKYINQLPIAKFVADPRTGEAPLEVFFDASESYDPDGRIETYQWDFKDGNKDAGKIVKHTFYSSGTYNVELAIIDNEGAKTTITRIIIVRS</sequence>
<dbReference type="Proteomes" id="UP000053467">
    <property type="component" value="Unassembled WGS sequence"/>
</dbReference>
<organism evidence="2 3">
    <name type="scientific">candidate division TA06 bacterium 34_109</name>
    <dbReference type="NCBI Taxonomy" id="1635277"/>
    <lineage>
        <taxon>Bacteria</taxon>
        <taxon>Bacteria division TA06</taxon>
    </lineage>
</organism>
<evidence type="ECO:0000259" key="1">
    <source>
        <dbReference type="PROSITE" id="PS50093"/>
    </source>
</evidence>
<dbReference type="InterPro" id="IPR000601">
    <property type="entry name" value="PKD_dom"/>
</dbReference>
<reference evidence="3" key="1">
    <citation type="journal article" date="2015" name="MBio">
        <title>Genome-Resolved Metagenomic Analysis Reveals Roles for Candidate Phyla and Other Microbial Community Members in Biogeochemical Transformations in Oil Reservoirs.</title>
        <authorList>
            <person name="Hu P."/>
            <person name="Tom L."/>
            <person name="Singh A."/>
            <person name="Thomas B.C."/>
            <person name="Baker B.J."/>
            <person name="Piceno Y.M."/>
            <person name="Andersen G.L."/>
            <person name="Banfield J.F."/>
        </authorList>
    </citation>
    <scope>NUCLEOTIDE SEQUENCE [LARGE SCALE GENOMIC DNA]</scope>
</reference>
<comment type="caution">
    <text evidence="2">The sequence shown here is derived from an EMBL/GenBank/DDBJ whole genome shotgun (WGS) entry which is preliminary data.</text>
</comment>
<dbReference type="Gene3D" id="2.60.40.10">
    <property type="entry name" value="Immunoglobulins"/>
    <property type="match status" value="1"/>
</dbReference>
<accession>A0A101HZX1</accession>
<dbReference type="SUPFAM" id="SSF49299">
    <property type="entry name" value="PKD domain"/>
    <property type="match status" value="1"/>
</dbReference>
<dbReference type="InterPro" id="IPR035986">
    <property type="entry name" value="PKD_dom_sf"/>
</dbReference>
<dbReference type="InterPro" id="IPR013783">
    <property type="entry name" value="Ig-like_fold"/>
</dbReference>